<evidence type="ECO:0000256" key="1">
    <source>
        <dbReference type="ARBA" id="ARBA00003362"/>
    </source>
</evidence>
<dbReference type="OMA" id="THIVFPY"/>
<comment type="function">
    <text evidence="1">Plays an important role in the elongation step of protein synthesis.</text>
</comment>
<evidence type="ECO:0000256" key="2">
    <source>
        <dbReference type="ARBA" id="ARBA00005436"/>
    </source>
</evidence>
<organism evidence="9 10">
    <name type="scientific">Varroa destructor</name>
    <name type="common">Honeybee mite</name>
    <dbReference type="NCBI Taxonomy" id="109461"/>
    <lineage>
        <taxon>Eukaryota</taxon>
        <taxon>Metazoa</taxon>
        <taxon>Ecdysozoa</taxon>
        <taxon>Arthropoda</taxon>
        <taxon>Chelicerata</taxon>
        <taxon>Arachnida</taxon>
        <taxon>Acari</taxon>
        <taxon>Parasitiformes</taxon>
        <taxon>Mesostigmata</taxon>
        <taxon>Gamasina</taxon>
        <taxon>Dermanyssoidea</taxon>
        <taxon>Varroidae</taxon>
        <taxon>Varroa</taxon>
    </lineage>
</organism>
<dbReference type="GO" id="GO:0022625">
    <property type="term" value="C:cytosolic large ribosomal subunit"/>
    <property type="evidence" value="ECO:0007669"/>
    <property type="project" value="InterPro"/>
</dbReference>
<feature type="region of interest" description="Disordered" evidence="8">
    <location>
        <begin position="66"/>
        <end position="117"/>
    </location>
</feature>
<keyword evidence="3" id="KW-0597">Phosphoprotein</keyword>
<dbReference type="InterPro" id="IPR038716">
    <property type="entry name" value="P1/P2_N_sf"/>
</dbReference>
<dbReference type="GeneID" id="111253299"/>
<comment type="similarity">
    <text evidence="2">Belongs to the eukaryotic ribosomal protein P1/P2 family.</text>
</comment>
<name>A0A7M7KKA4_VARDE</name>
<keyword evidence="10" id="KW-1185">Reference proteome</keyword>
<dbReference type="OrthoDB" id="1227494at2759"/>
<protein>
    <recommendedName>
        <fullName evidence="6">Large ribosomal subunit protein P2</fullName>
    </recommendedName>
    <alternativeName>
        <fullName evidence="7">60S acidic ribosomal protein P2</fullName>
    </alternativeName>
</protein>
<dbReference type="PRINTS" id="PR00456">
    <property type="entry name" value="RIBOSOMALP2"/>
</dbReference>
<evidence type="ECO:0000313" key="10">
    <source>
        <dbReference type="Proteomes" id="UP000594260"/>
    </source>
</evidence>
<dbReference type="Gene3D" id="1.10.10.1410">
    <property type="match status" value="1"/>
</dbReference>
<evidence type="ECO:0000256" key="7">
    <source>
        <dbReference type="ARBA" id="ARBA00035443"/>
    </source>
</evidence>
<reference evidence="9" key="1">
    <citation type="submission" date="2021-01" db="UniProtKB">
        <authorList>
            <consortium name="EnsemblMetazoa"/>
        </authorList>
    </citation>
    <scope>IDENTIFICATION</scope>
</reference>
<sequence length="117" mass="12151">MKAGHVMRYVAAYLLAGLGGNANPSAADIEKILSSVGIEVDKDKLKKVVSEMNGKDIQELIREGSEKLASVPAGGSAPAAGGAAAAPAASAEAEKKEDKKEEEEEEEDEDMGFGLFD</sequence>
<dbReference type="PANTHER" id="PTHR21141">
    <property type="entry name" value="60S ACIDIC RIBOSOMAL PROTEIN FAMILY MEMBER"/>
    <property type="match status" value="1"/>
</dbReference>
<evidence type="ECO:0000256" key="5">
    <source>
        <dbReference type="ARBA" id="ARBA00023274"/>
    </source>
</evidence>
<dbReference type="FunCoup" id="A0A7M7KKA4">
    <property type="interactions" value="1065"/>
</dbReference>
<keyword evidence="5" id="KW-0687">Ribonucleoprotein</keyword>
<evidence type="ECO:0000256" key="4">
    <source>
        <dbReference type="ARBA" id="ARBA00022980"/>
    </source>
</evidence>
<dbReference type="InParanoid" id="A0A7M7KKA4"/>
<dbReference type="InterPro" id="IPR027534">
    <property type="entry name" value="Ribosomal_P1/P2"/>
</dbReference>
<dbReference type="GO" id="GO:0002182">
    <property type="term" value="P:cytoplasmic translational elongation"/>
    <property type="evidence" value="ECO:0007669"/>
    <property type="project" value="InterPro"/>
</dbReference>
<dbReference type="Pfam" id="PF00428">
    <property type="entry name" value="Ribosomal_60s"/>
    <property type="match status" value="1"/>
</dbReference>
<evidence type="ECO:0000256" key="3">
    <source>
        <dbReference type="ARBA" id="ARBA00022553"/>
    </source>
</evidence>
<dbReference type="EnsemblMetazoa" id="XM_022812491">
    <property type="protein sequence ID" value="XP_022668226"/>
    <property type="gene ID" value="LOC111253299"/>
</dbReference>
<dbReference type="HAMAP" id="MF_01478">
    <property type="entry name" value="Ribosomal_L12_arch"/>
    <property type="match status" value="1"/>
</dbReference>
<feature type="compositionally biased region" description="Acidic residues" evidence="8">
    <location>
        <begin position="100"/>
        <end position="111"/>
    </location>
</feature>
<evidence type="ECO:0000313" key="9">
    <source>
        <dbReference type="EnsemblMetazoa" id="XP_022668226"/>
    </source>
</evidence>
<dbReference type="PANTHER" id="PTHR21141:SF5">
    <property type="entry name" value="LARGE RIBOSOMAL SUBUNIT PROTEIN P2"/>
    <property type="match status" value="1"/>
</dbReference>
<dbReference type="FunFam" id="1.10.10.1410:FF:000002">
    <property type="entry name" value="60S acidic ribosomal protein P2"/>
    <property type="match status" value="1"/>
</dbReference>
<dbReference type="Proteomes" id="UP000594260">
    <property type="component" value="Unplaced"/>
</dbReference>
<dbReference type="CTD" id="6181"/>
<feature type="compositionally biased region" description="Low complexity" evidence="8">
    <location>
        <begin position="73"/>
        <end position="91"/>
    </location>
</feature>
<keyword evidence="4" id="KW-0689">Ribosomal protein</keyword>
<proteinExistence type="inferred from homology"/>
<dbReference type="AlphaFoldDB" id="A0A7M7KKA4"/>
<dbReference type="KEGG" id="vde:111253299"/>
<evidence type="ECO:0000256" key="6">
    <source>
        <dbReference type="ARBA" id="ARBA00035301"/>
    </source>
</evidence>
<dbReference type="InterPro" id="IPR044076">
    <property type="entry name" value="Ribosomal_P2"/>
</dbReference>
<dbReference type="InterPro" id="IPR001859">
    <property type="entry name" value="Ribosomal_P1/P2_euk"/>
</dbReference>
<dbReference type="RefSeq" id="XP_022668226.1">
    <property type="nucleotide sequence ID" value="XM_022812491.1"/>
</dbReference>
<dbReference type="CDD" id="cd05833">
    <property type="entry name" value="Ribosomal_P2"/>
    <property type="match status" value="1"/>
</dbReference>
<evidence type="ECO:0000256" key="8">
    <source>
        <dbReference type="SAM" id="MobiDB-lite"/>
    </source>
</evidence>
<accession>A0A7M7KKA4</accession>
<dbReference type="GO" id="GO:0003735">
    <property type="term" value="F:structural constituent of ribosome"/>
    <property type="evidence" value="ECO:0007669"/>
    <property type="project" value="InterPro"/>
</dbReference>